<evidence type="ECO:0000256" key="3">
    <source>
        <dbReference type="ARBA" id="ARBA00022679"/>
    </source>
</evidence>
<comment type="similarity">
    <text evidence="2">Belongs to the YkuD family.</text>
</comment>
<dbReference type="PANTHER" id="PTHR30582">
    <property type="entry name" value="L,D-TRANSPEPTIDASE"/>
    <property type="match status" value="1"/>
</dbReference>
<keyword evidence="3" id="KW-0808">Transferase</keyword>
<feature type="chain" id="PRO_5020395149" evidence="8">
    <location>
        <begin position="26"/>
        <end position="244"/>
    </location>
</feature>
<dbReference type="AlphaFoldDB" id="A0A4T3F1V9"/>
<feature type="signal peptide" evidence="8">
    <location>
        <begin position="1"/>
        <end position="25"/>
    </location>
</feature>
<evidence type="ECO:0000256" key="1">
    <source>
        <dbReference type="ARBA" id="ARBA00004752"/>
    </source>
</evidence>
<gene>
    <name evidence="10" type="ORF">E5222_01670</name>
</gene>
<dbReference type="GO" id="GO:0005576">
    <property type="term" value="C:extracellular region"/>
    <property type="evidence" value="ECO:0007669"/>
    <property type="project" value="TreeGrafter"/>
</dbReference>
<dbReference type="GO" id="GO:0016740">
    <property type="term" value="F:transferase activity"/>
    <property type="evidence" value="ECO:0007669"/>
    <property type="project" value="UniProtKB-KW"/>
</dbReference>
<evidence type="ECO:0000313" key="11">
    <source>
        <dbReference type="Proteomes" id="UP000309389"/>
    </source>
</evidence>
<name>A0A4T3F1V9_9SPHN</name>
<evidence type="ECO:0000256" key="8">
    <source>
        <dbReference type="SAM" id="SignalP"/>
    </source>
</evidence>
<dbReference type="Pfam" id="PF03734">
    <property type="entry name" value="YkuD"/>
    <property type="match status" value="1"/>
</dbReference>
<dbReference type="UniPathway" id="UPA00219"/>
<dbReference type="CDD" id="cd16913">
    <property type="entry name" value="YkuD_like"/>
    <property type="match status" value="1"/>
</dbReference>
<accession>A0A4T3F1V9</accession>
<evidence type="ECO:0000313" key="10">
    <source>
        <dbReference type="EMBL" id="TIX51205.1"/>
    </source>
</evidence>
<keyword evidence="6 7" id="KW-0961">Cell wall biogenesis/degradation</keyword>
<dbReference type="PROSITE" id="PS52029">
    <property type="entry name" value="LD_TPASE"/>
    <property type="match status" value="1"/>
</dbReference>
<organism evidence="10 11">
    <name type="scientific">Alteraurantiacibacter aquimixticola</name>
    <dbReference type="NCBI Taxonomy" id="2489173"/>
    <lineage>
        <taxon>Bacteria</taxon>
        <taxon>Pseudomonadati</taxon>
        <taxon>Pseudomonadota</taxon>
        <taxon>Alphaproteobacteria</taxon>
        <taxon>Sphingomonadales</taxon>
        <taxon>Erythrobacteraceae</taxon>
        <taxon>Alteraurantiacibacter</taxon>
    </lineage>
</organism>
<dbReference type="EMBL" id="SSHH01000001">
    <property type="protein sequence ID" value="TIX51205.1"/>
    <property type="molecule type" value="Genomic_DNA"/>
</dbReference>
<sequence>MNSPAKWIGGATAVSVMLIASMAFGGNALVAKANNDEMASWIEGNDVLAENTAVTAAAPVDLSLDGQAEALPEFTSQPVVQEVPAYDPENPFVIKRVLPIEGPIRYGEWHWDDEGVPDGPLVMTVDLQARVISVFRNGYEIGAAATLLGTPDHPTPTGTFPILTKERHNVSEKYNNAPMPWTLRLTWDGVAIHGGSTVELGYASHGCIGVPDEFVSRLYDIAKVGDVVIITDGVMTGVGGQLGG</sequence>
<proteinExistence type="inferred from homology"/>
<dbReference type="PANTHER" id="PTHR30582:SF2">
    <property type="entry name" value="L,D-TRANSPEPTIDASE YCIB-RELATED"/>
    <property type="match status" value="1"/>
</dbReference>
<dbReference type="RefSeq" id="WP_136691892.1">
    <property type="nucleotide sequence ID" value="NZ_SSHH01000001.1"/>
</dbReference>
<dbReference type="GO" id="GO:0071972">
    <property type="term" value="F:peptidoglycan L,D-transpeptidase activity"/>
    <property type="evidence" value="ECO:0007669"/>
    <property type="project" value="TreeGrafter"/>
</dbReference>
<keyword evidence="11" id="KW-1185">Reference proteome</keyword>
<keyword evidence="8" id="KW-0732">Signal</keyword>
<reference evidence="10 11" key="1">
    <citation type="submission" date="2019-04" db="EMBL/GenBank/DDBJ databases">
        <title>Altererythrobacter aquimixticola sp. nov., isolated from sediment of junction between the ocean and a freshwater spring.</title>
        <authorList>
            <person name="Yoon J.-H."/>
        </authorList>
    </citation>
    <scope>NUCLEOTIDE SEQUENCE [LARGE SCALE GENOMIC DNA]</scope>
    <source>
        <strain evidence="10 11">SSKS-13</strain>
    </source>
</reference>
<comment type="caution">
    <text evidence="10">The sequence shown here is derived from an EMBL/GenBank/DDBJ whole genome shotgun (WGS) entry which is preliminary data.</text>
</comment>
<dbReference type="InterPro" id="IPR038063">
    <property type="entry name" value="Transpep_catalytic_dom"/>
</dbReference>
<feature type="active site" description="Proton donor/acceptor" evidence="7">
    <location>
        <position position="193"/>
    </location>
</feature>
<keyword evidence="4 7" id="KW-0133">Cell shape</keyword>
<evidence type="ECO:0000256" key="6">
    <source>
        <dbReference type="ARBA" id="ARBA00023316"/>
    </source>
</evidence>
<evidence type="ECO:0000256" key="5">
    <source>
        <dbReference type="ARBA" id="ARBA00022984"/>
    </source>
</evidence>
<keyword evidence="5 7" id="KW-0573">Peptidoglycan synthesis</keyword>
<dbReference type="GO" id="GO:0071555">
    <property type="term" value="P:cell wall organization"/>
    <property type="evidence" value="ECO:0007669"/>
    <property type="project" value="UniProtKB-UniRule"/>
</dbReference>
<dbReference type="Proteomes" id="UP000309389">
    <property type="component" value="Unassembled WGS sequence"/>
</dbReference>
<dbReference type="GO" id="GO:0008360">
    <property type="term" value="P:regulation of cell shape"/>
    <property type="evidence" value="ECO:0007669"/>
    <property type="project" value="UniProtKB-UniRule"/>
</dbReference>
<evidence type="ECO:0000256" key="4">
    <source>
        <dbReference type="ARBA" id="ARBA00022960"/>
    </source>
</evidence>
<dbReference type="OrthoDB" id="463216at2"/>
<protein>
    <submittedName>
        <fullName evidence="10">L,D-transpeptidase</fullName>
    </submittedName>
</protein>
<dbReference type="InterPro" id="IPR005490">
    <property type="entry name" value="LD_TPept_cat_dom"/>
</dbReference>
<dbReference type="SUPFAM" id="SSF141523">
    <property type="entry name" value="L,D-transpeptidase catalytic domain-like"/>
    <property type="match status" value="1"/>
</dbReference>
<comment type="pathway">
    <text evidence="1 7">Cell wall biogenesis; peptidoglycan biosynthesis.</text>
</comment>
<dbReference type="GO" id="GO:0018104">
    <property type="term" value="P:peptidoglycan-protein cross-linking"/>
    <property type="evidence" value="ECO:0007669"/>
    <property type="project" value="TreeGrafter"/>
</dbReference>
<evidence type="ECO:0000259" key="9">
    <source>
        <dbReference type="PROSITE" id="PS52029"/>
    </source>
</evidence>
<dbReference type="Gene3D" id="2.40.440.10">
    <property type="entry name" value="L,D-transpeptidase catalytic domain-like"/>
    <property type="match status" value="1"/>
</dbReference>
<evidence type="ECO:0000256" key="7">
    <source>
        <dbReference type="PROSITE-ProRule" id="PRU01373"/>
    </source>
</evidence>
<dbReference type="InterPro" id="IPR050979">
    <property type="entry name" value="LD-transpeptidase"/>
</dbReference>
<feature type="active site" description="Nucleophile" evidence="7">
    <location>
        <position position="207"/>
    </location>
</feature>
<feature type="domain" description="L,D-TPase catalytic" evidence="9">
    <location>
        <begin position="121"/>
        <end position="231"/>
    </location>
</feature>
<evidence type="ECO:0000256" key="2">
    <source>
        <dbReference type="ARBA" id="ARBA00005992"/>
    </source>
</evidence>